<feature type="domain" description="Glycosyl transferase family 51" evidence="19">
    <location>
        <begin position="156"/>
        <end position="340"/>
    </location>
</feature>
<dbReference type="GO" id="GO:0030288">
    <property type="term" value="C:outer membrane-bounded periplasmic space"/>
    <property type="evidence" value="ECO:0007669"/>
    <property type="project" value="TreeGrafter"/>
</dbReference>
<dbReference type="InterPro" id="IPR012338">
    <property type="entry name" value="Beta-lactam/transpept-like"/>
</dbReference>
<evidence type="ECO:0000256" key="2">
    <source>
        <dbReference type="ARBA" id="ARBA00022645"/>
    </source>
</evidence>
<keyword evidence="4" id="KW-0328">Glycosyltransferase</keyword>
<evidence type="ECO:0000256" key="6">
    <source>
        <dbReference type="ARBA" id="ARBA00022692"/>
    </source>
</evidence>
<evidence type="ECO:0000259" key="18">
    <source>
        <dbReference type="Pfam" id="PF00905"/>
    </source>
</evidence>
<evidence type="ECO:0000256" key="10">
    <source>
        <dbReference type="ARBA" id="ARBA00022989"/>
    </source>
</evidence>
<dbReference type="Pfam" id="PF00912">
    <property type="entry name" value="Transgly"/>
    <property type="match status" value="1"/>
</dbReference>
<evidence type="ECO:0000256" key="14">
    <source>
        <dbReference type="ARBA" id="ARBA00034000"/>
    </source>
</evidence>
<feature type="compositionally biased region" description="Low complexity" evidence="16">
    <location>
        <begin position="868"/>
        <end position="878"/>
    </location>
</feature>
<evidence type="ECO:0000313" key="20">
    <source>
        <dbReference type="EMBL" id="SYZ79545.1"/>
    </source>
</evidence>
<evidence type="ECO:0000256" key="8">
    <source>
        <dbReference type="ARBA" id="ARBA00022960"/>
    </source>
</evidence>
<sequence length="917" mass="100720">MNNPDGNKAEEWLKKTGEFFKRLGQSINGSLQRIFTKENAARTKEKALDWEQRTHKRMDQGKVTLRRMKRKMDTETNMKPLLSKGAFGFNVFFGVIRNIFTGIILLMILLGIFGGGAGLGYFANLISKETAPTYESMAEDIGNVELVSTMYYANTEAISEIRTDLVRTTVGSESISPIIKEALIATEDENFYEHDGIVPKAILRALVTELTGFGSQSGGSTLTQQLVKQQILTNEVTFSRKANEILLALRLENFFTKDEILTAYLNVSPFGRNSSGSNIAGIEEAANGIFGVHAADVSLAQAAFLVGIPQNPYTYTPFTQYGERKEDLTAVLNRKNTVLFRMLSEGYISQEEYDAAVAYDITQDFVAAHATQEDRNSYLYQAVEREAILVLMEQAAAGNDLTLEDLEADTELYNEYYANADNTLRLSGYNVYSTIDKDIYNGMQEVASEYGQTLGDTFVDTYVDADGVTQEVTELAQTGSVLIENQTGKIIGFIGGRDFSVNQVDHVFSTNRSPGSTIKPLLVYAPAIEQNLIYPASMVPDTKISIKQPDGTVWEPTNFGDTISNTYMTARQALYQSKNNPTIKLYVAMNDKGMNPGQYLEKMGITSIDESEYGNPSLAIGATNDGPTVLEQTSAFTTFATGGEHVSPYLIETITDKHGNVVYQHEAETTEVFSQDTAYLTLDILRDVITDGTGRSINNYLNFSADWAGKTGTSEANRDIWFIASTPTVTLSSWMGYDNYKGEHVFYDPNNQGLPTGRNLNYWSQIANKIYSINPGILGADQTHQQPEGIVEKSVLAETGTLAGTVSFANGLSVTLNGSTRTDLFKADALPKEISYYFSPGATDKDLENYWDSYLAEAAARRNAAAAAAANRNNAADNAADDAADAEDEPTPEDETPADAETEEETPPADETPTTEE</sequence>
<comment type="catalytic activity">
    <reaction evidence="15">
        <text>[GlcNAc-(1-&gt;4)-Mur2Ac(oyl-L-Ala-gamma-D-Glu-L-Lys-D-Ala-D-Ala)](n)-di-trans,octa-cis-undecaprenyl diphosphate + beta-D-GlcNAc-(1-&gt;4)-Mur2Ac(oyl-L-Ala-gamma-D-Glu-L-Lys-D-Ala-D-Ala)-di-trans,octa-cis-undecaprenyl diphosphate = [GlcNAc-(1-&gt;4)-Mur2Ac(oyl-L-Ala-gamma-D-Glu-L-Lys-D-Ala-D-Ala)](n+1)-di-trans,octa-cis-undecaprenyl diphosphate + di-trans,octa-cis-undecaprenyl diphosphate + H(+)</text>
        <dbReference type="Rhea" id="RHEA:23708"/>
        <dbReference type="Rhea" id="RHEA-COMP:9602"/>
        <dbReference type="Rhea" id="RHEA-COMP:9603"/>
        <dbReference type="ChEBI" id="CHEBI:15378"/>
        <dbReference type="ChEBI" id="CHEBI:58405"/>
        <dbReference type="ChEBI" id="CHEBI:60033"/>
        <dbReference type="ChEBI" id="CHEBI:78435"/>
        <dbReference type="EC" id="2.4.99.28"/>
    </reaction>
</comment>
<dbReference type="EMBL" id="UNRR01000036">
    <property type="protein sequence ID" value="SYZ79545.1"/>
    <property type="molecule type" value="Genomic_DNA"/>
</dbReference>
<dbReference type="Gene3D" id="3.40.710.10">
    <property type="entry name" value="DD-peptidase/beta-lactamase superfamily"/>
    <property type="match status" value="1"/>
</dbReference>
<dbReference type="Gene3D" id="3.90.1310.40">
    <property type="match status" value="1"/>
</dbReference>
<dbReference type="InterPro" id="IPR050396">
    <property type="entry name" value="Glycosyltr_51/Transpeptidase"/>
</dbReference>
<dbReference type="SUPFAM" id="SSF56601">
    <property type="entry name" value="beta-lactamase/transpeptidase-like"/>
    <property type="match status" value="1"/>
</dbReference>
<dbReference type="GO" id="GO:0008658">
    <property type="term" value="F:penicillin binding"/>
    <property type="evidence" value="ECO:0007669"/>
    <property type="project" value="InterPro"/>
</dbReference>
<keyword evidence="9" id="KW-0573">Peptidoglycan synthesis</keyword>
<evidence type="ECO:0000256" key="17">
    <source>
        <dbReference type="SAM" id="Phobius"/>
    </source>
</evidence>
<keyword evidence="7" id="KW-0378">Hydrolase</keyword>
<dbReference type="AlphaFoldDB" id="A0A383THF2"/>
<keyword evidence="8" id="KW-0133">Cell shape</keyword>
<keyword evidence="1" id="KW-1003">Cell membrane</keyword>
<dbReference type="OrthoDB" id="9766909at2"/>
<accession>A0A383THF2</accession>
<dbReference type="GO" id="GO:0006508">
    <property type="term" value="P:proteolysis"/>
    <property type="evidence" value="ECO:0007669"/>
    <property type="project" value="UniProtKB-KW"/>
</dbReference>
<keyword evidence="3" id="KW-0645">Protease</keyword>
<dbReference type="Proteomes" id="UP000262072">
    <property type="component" value="Unassembled WGS sequence"/>
</dbReference>
<organism evidence="20 21">
    <name type="scientific">Trichococcus shcherbakoviae</name>
    <dbReference type="NCBI Taxonomy" id="2094020"/>
    <lineage>
        <taxon>Bacteria</taxon>
        <taxon>Bacillati</taxon>
        <taxon>Bacillota</taxon>
        <taxon>Bacilli</taxon>
        <taxon>Lactobacillales</taxon>
        <taxon>Carnobacteriaceae</taxon>
        <taxon>Trichococcus</taxon>
    </lineage>
</organism>
<evidence type="ECO:0000256" key="13">
    <source>
        <dbReference type="ARBA" id="ARBA00023316"/>
    </source>
</evidence>
<keyword evidence="10 17" id="KW-1133">Transmembrane helix</keyword>
<evidence type="ECO:0000256" key="9">
    <source>
        <dbReference type="ARBA" id="ARBA00022984"/>
    </source>
</evidence>
<evidence type="ECO:0000313" key="21">
    <source>
        <dbReference type="Proteomes" id="UP000262072"/>
    </source>
</evidence>
<dbReference type="Gene3D" id="3.40.50.12800">
    <property type="match status" value="1"/>
</dbReference>
<keyword evidence="11 17" id="KW-0472">Membrane</keyword>
<dbReference type="InterPro" id="IPR001264">
    <property type="entry name" value="Glyco_trans_51"/>
</dbReference>
<keyword evidence="6 17" id="KW-0812">Transmembrane</keyword>
<dbReference type="InterPro" id="IPR036950">
    <property type="entry name" value="PBP_transglycosylase"/>
</dbReference>
<dbReference type="GO" id="GO:0071555">
    <property type="term" value="P:cell wall organization"/>
    <property type="evidence" value="ECO:0007669"/>
    <property type="project" value="UniProtKB-KW"/>
</dbReference>
<dbReference type="PANTHER" id="PTHR32282:SF32">
    <property type="entry name" value="PENICILLIN-BINDING PROTEIN 2A"/>
    <property type="match status" value="1"/>
</dbReference>
<dbReference type="GO" id="GO:0008955">
    <property type="term" value="F:peptidoglycan glycosyltransferase activity"/>
    <property type="evidence" value="ECO:0007669"/>
    <property type="project" value="UniProtKB-EC"/>
</dbReference>
<dbReference type="PANTHER" id="PTHR32282">
    <property type="entry name" value="BINDING PROTEIN TRANSPEPTIDASE, PUTATIVE-RELATED"/>
    <property type="match status" value="1"/>
</dbReference>
<evidence type="ECO:0000256" key="7">
    <source>
        <dbReference type="ARBA" id="ARBA00022801"/>
    </source>
</evidence>
<dbReference type="Gene3D" id="1.10.3810.10">
    <property type="entry name" value="Biosynthetic peptidoglycan transglycosylase-like"/>
    <property type="match status" value="1"/>
</dbReference>
<evidence type="ECO:0000256" key="15">
    <source>
        <dbReference type="ARBA" id="ARBA00049902"/>
    </source>
</evidence>
<evidence type="ECO:0000256" key="4">
    <source>
        <dbReference type="ARBA" id="ARBA00022676"/>
    </source>
</evidence>
<evidence type="ECO:0000256" key="5">
    <source>
        <dbReference type="ARBA" id="ARBA00022679"/>
    </source>
</evidence>
<dbReference type="RefSeq" id="WP_119093700.1">
    <property type="nucleotide sequence ID" value="NZ_UNRR01000036.1"/>
</dbReference>
<name>A0A383THF2_9LACT</name>
<evidence type="ECO:0000256" key="11">
    <source>
        <dbReference type="ARBA" id="ARBA00023136"/>
    </source>
</evidence>
<proteinExistence type="predicted"/>
<feature type="compositionally biased region" description="Acidic residues" evidence="16">
    <location>
        <begin position="879"/>
        <end position="917"/>
    </location>
</feature>
<feature type="region of interest" description="Disordered" evidence="16">
    <location>
        <begin position="868"/>
        <end position="917"/>
    </location>
</feature>
<evidence type="ECO:0000256" key="16">
    <source>
        <dbReference type="SAM" id="MobiDB-lite"/>
    </source>
</evidence>
<dbReference type="InterPro" id="IPR023346">
    <property type="entry name" value="Lysozyme-like_dom_sf"/>
</dbReference>
<gene>
    <name evidence="20" type="ORF">TART1_2400</name>
</gene>
<dbReference type="GO" id="GO:0008360">
    <property type="term" value="P:regulation of cell shape"/>
    <property type="evidence" value="ECO:0007669"/>
    <property type="project" value="UniProtKB-KW"/>
</dbReference>
<dbReference type="InterPro" id="IPR001460">
    <property type="entry name" value="PCN-bd_Tpept"/>
</dbReference>
<feature type="domain" description="Penicillin-binding protein transpeptidase" evidence="18">
    <location>
        <begin position="481"/>
        <end position="744"/>
    </location>
</feature>
<evidence type="ECO:0000256" key="3">
    <source>
        <dbReference type="ARBA" id="ARBA00022670"/>
    </source>
</evidence>
<comment type="catalytic activity">
    <reaction evidence="14">
        <text>Preferential cleavage: (Ac)2-L-Lys-D-Ala-|-D-Ala. Also transpeptidation of peptidyl-alanyl moieties that are N-acyl substituents of D-alanine.</text>
        <dbReference type="EC" id="3.4.16.4"/>
    </reaction>
</comment>
<reference evidence="21" key="1">
    <citation type="submission" date="2018-05" db="EMBL/GenBank/DDBJ databases">
        <authorList>
            <person name="Strepis N."/>
        </authorList>
    </citation>
    <scope>NUCLEOTIDE SEQUENCE [LARGE SCALE GENOMIC DNA]</scope>
</reference>
<dbReference type="GO" id="GO:0009002">
    <property type="term" value="F:serine-type D-Ala-D-Ala carboxypeptidase activity"/>
    <property type="evidence" value="ECO:0007669"/>
    <property type="project" value="UniProtKB-EC"/>
</dbReference>
<feature type="transmembrane region" description="Helical" evidence="17">
    <location>
        <begin position="99"/>
        <end position="123"/>
    </location>
</feature>
<dbReference type="SUPFAM" id="SSF53955">
    <property type="entry name" value="Lysozyme-like"/>
    <property type="match status" value="1"/>
</dbReference>
<evidence type="ECO:0000256" key="1">
    <source>
        <dbReference type="ARBA" id="ARBA00022475"/>
    </source>
</evidence>
<evidence type="ECO:0000259" key="19">
    <source>
        <dbReference type="Pfam" id="PF00912"/>
    </source>
</evidence>
<keyword evidence="12" id="KW-0511">Multifunctional enzyme</keyword>
<keyword evidence="5" id="KW-0808">Transferase</keyword>
<dbReference type="GO" id="GO:0009252">
    <property type="term" value="P:peptidoglycan biosynthetic process"/>
    <property type="evidence" value="ECO:0007669"/>
    <property type="project" value="UniProtKB-KW"/>
</dbReference>
<evidence type="ECO:0000256" key="12">
    <source>
        <dbReference type="ARBA" id="ARBA00023268"/>
    </source>
</evidence>
<keyword evidence="2" id="KW-0121">Carboxypeptidase</keyword>
<dbReference type="Pfam" id="PF00905">
    <property type="entry name" value="Transpeptidase"/>
    <property type="match status" value="1"/>
</dbReference>
<protein>
    <submittedName>
        <fullName evidence="20">Transglycosylase</fullName>
    </submittedName>
</protein>
<keyword evidence="13" id="KW-0961">Cell wall biogenesis/degradation</keyword>